<name>A0AAV4DWN7_9GAST</name>
<evidence type="ECO:0000256" key="4">
    <source>
        <dbReference type="ARBA" id="ARBA00022679"/>
    </source>
</evidence>
<evidence type="ECO:0000313" key="9">
    <source>
        <dbReference type="Proteomes" id="UP000735302"/>
    </source>
</evidence>
<dbReference type="InterPro" id="IPR007484">
    <property type="entry name" value="Peptidase_M28"/>
</dbReference>
<dbReference type="GO" id="GO:0008270">
    <property type="term" value="F:zinc ion binding"/>
    <property type="evidence" value="ECO:0007669"/>
    <property type="project" value="TreeGrafter"/>
</dbReference>
<sequence length="237" mass="26351">MTLLAFSLTLALPSPSQGRELRNRLEAALQSYNNTAAQSNEQRCPVIMGDFVLPFLTSLMSNMDAFKSVELPPFLIPRYPQSPGNIQVRQYIKLAFQSLDWNVEEDMSIQNTPFGPVQFVNIIATQQPAAKTRVVLACHYDSKLLPLGFVGAMDSAVPCAILVNLARQLNVLLRFLQSDITLQMVFFDGEEALWVPTPTDSLYGSRNLAAIWQNTIDTNDPSRNKLGTIVGFENIKA</sequence>
<reference evidence="8 9" key="1">
    <citation type="journal article" date="2021" name="Elife">
        <title>Chloroplast acquisition without the gene transfer in kleptoplastic sea slugs, Plakobranchus ocellatus.</title>
        <authorList>
            <person name="Maeda T."/>
            <person name="Takahashi S."/>
            <person name="Yoshida T."/>
            <person name="Shimamura S."/>
            <person name="Takaki Y."/>
            <person name="Nagai Y."/>
            <person name="Toyoda A."/>
            <person name="Suzuki Y."/>
            <person name="Arimoto A."/>
            <person name="Ishii H."/>
            <person name="Satoh N."/>
            <person name="Nishiyama T."/>
            <person name="Hasebe M."/>
            <person name="Maruyama T."/>
            <person name="Minagawa J."/>
            <person name="Obokata J."/>
            <person name="Shigenobu S."/>
        </authorList>
    </citation>
    <scope>NUCLEOTIDE SEQUENCE [LARGE SCALE GENOMIC DNA]</scope>
</reference>
<dbReference type="EC" id="2.3.2.5" evidence="3"/>
<comment type="similarity">
    <text evidence="2">Belongs to the glutaminyl-peptide cyclotransferase family.</text>
</comment>
<dbReference type="EMBL" id="BLXT01008440">
    <property type="protein sequence ID" value="GFO48678.1"/>
    <property type="molecule type" value="Genomic_DNA"/>
</dbReference>
<gene>
    <name evidence="8" type="ORF">PoB_007518300</name>
</gene>
<comment type="catalytic activity">
    <reaction evidence="1">
        <text>N-terminal L-glutaminyl-[peptide] = N-terminal 5-oxo-L-prolyl-[peptide] + NH4(+)</text>
        <dbReference type="Rhea" id="RHEA:23652"/>
        <dbReference type="Rhea" id="RHEA-COMP:11736"/>
        <dbReference type="Rhea" id="RHEA-COMP:11846"/>
        <dbReference type="ChEBI" id="CHEBI:28938"/>
        <dbReference type="ChEBI" id="CHEBI:64722"/>
        <dbReference type="ChEBI" id="CHEBI:87215"/>
        <dbReference type="EC" id="2.3.2.5"/>
    </reaction>
</comment>
<keyword evidence="6" id="KW-0732">Signal</keyword>
<evidence type="ECO:0000256" key="3">
    <source>
        <dbReference type="ARBA" id="ARBA00012012"/>
    </source>
</evidence>
<feature type="chain" id="PRO_5043808621" description="glutaminyl-peptide cyclotransferase" evidence="6">
    <location>
        <begin position="19"/>
        <end position="237"/>
    </location>
</feature>
<comment type="caution">
    <text evidence="8">The sequence shown here is derived from an EMBL/GenBank/DDBJ whole genome shotgun (WGS) entry which is preliminary data.</text>
</comment>
<keyword evidence="5" id="KW-0012">Acyltransferase</keyword>
<protein>
    <recommendedName>
        <fullName evidence="3">glutaminyl-peptide cyclotransferase</fullName>
        <ecNumber evidence="3">2.3.2.5</ecNumber>
    </recommendedName>
</protein>
<keyword evidence="9" id="KW-1185">Reference proteome</keyword>
<organism evidence="8 9">
    <name type="scientific">Plakobranchus ocellatus</name>
    <dbReference type="NCBI Taxonomy" id="259542"/>
    <lineage>
        <taxon>Eukaryota</taxon>
        <taxon>Metazoa</taxon>
        <taxon>Spiralia</taxon>
        <taxon>Lophotrochozoa</taxon>
        <taxon>Mollusca</taxon>
        <taxon>Gastropoda</taxon>
        <taxon>Heterobranchia</taxon>
        <taxon>Euthyneura</taxon>
        <taxon>Panpulmonata</taxon>
        <taxon>Sacoglossa</taxon>
        <taxon>Placobranchoidea</taxon>
        <taxon>Plakobranchidae</taxon>
        <taxon>Plakobranchus</taxon>
    </lineage>
</organism>
<evidence type="ECO:0000256" key="2">
    <source>
        <dbReference type="ARBA" id="ARBA00006014"/>
    </source>
</evidence>
<dbReference type="Gene3D" id="3.40.630.10">
    <property type="entry name" value="Zn peptidases"/>
    <property type="match status" value="1"/>
</dbReference>
<dbReference type="InterPro" id="IPR040234">
    <property type="entry name" value="QC/QCL"/>
</dbReference>
<proteinExistence type="inferred from homology"/>
<evidence type="ECO:0000256" key="1">
    <source>
        <dbReference type="ARBA" id="ARBA00000001"/>
    </source>
</evidence>
<evidence type="ECO:0000313" key="8">
    <source>
        <dbReference type="EMBL" id="GFO48678.1"/>
    </source>
</evidence>
<accession>A0AAV4DWN7</accession>
<dbReference type="PANTHER" id="PTHR12283">
    <property type="entry name" value="GLUTAMINYL-PEPTIDE CYCLOTRANSFERASE"/>
    <property type="match status" value="1"/>
</dbReference>
<evidence type="ECO:0000256" key="6">
    <source>
        <dbReference type="SAM" id="SignalP"/>
    </source>
</evidence>
<dbReference type="Proteomes" id="UP000735302">
    <property type="component" value="Unassembled WGS sequence"/>
</dbReference>
<keyword evidence="4" id="KW-0808">Transferase</keyword>
<dbReference type="PANTHER" id="PTHR12283:SF6">
    <property type="entry name" value="GLUTAMINYL-PEPTIDE CYCLOTRANSFERASE-RELATED"/>
    <property type="match status" value="1"/>
</dbReference>
<dbReference type="Pfam" id="PF04389">
    <property type="entry name" value="Peptidase_M28"/>
    <property type="match status" value="1"/>
</dbReference>
<evidence type="ECO:0000256" key="5">
    <source>
        <dbReference type="ARBA" id="ARBA00023315"/>
    </source>
</evidence>
<dbReference type="GO" id="GO:0016603">
    <property type="term" value="F:glutaminyl-peptide cyclotransferase activity"/>
    <property type="evidence" value="ECO:0007669"/>
    <property type="project" value="UniProtKB-EC"/>
</dbReference>
<feature type="signal peptide" evidence="6">
    <location>
        <begin position="1"/>
        <end position="18"/>
    </location>
</feature>
<dbReference type="AlphaFoldDB" id="A0AAV4DWN7"/>
<feature type="domain" description="Peptidase M28" evidence="7">
    <location>
        <begin position="121"/>
        <end position="215"/>
    </location>
</feature>
<evidence type="ECO:0000259" key="7">
    <source>
        <dbReference type="Pfam" id="PF04389"/>
    </source>
</evidence>
<dbReference type="SUPFAM" id="SSF53187">
    <property type="entry name" value="Zn-dependent exopeptidases"/>
    <property type="match status" value="1"/>
</dbReference>